<dbReference type="RefSeq" id="WP_285662570.1">
    <property type="nucleotide sequence ID" value="NZ_BSTX01000001.1"/>
</dbReference>
<keyword evidence="3" id="KW-1185">Reference proteome</keyword>
<reference evidence="2" key="1">
    <citation type="submission" date="2023-03" db="EMBL/GenBank/DDBJ databases">
        <title>Actinorhabdospora filicis NBRC 111898.</title>
        <authorList>
            <person name="Ichikawa N."/>
            <person name="Sato H."/>
            <person name="Tonouchi N."/>
        </authorList>
    </citation>
    <scope>NUCLEOTIDE SEQUENCE</scope>
    <source>
        <strain evidence="2">NBRC 111898</strain>
    </source>
</reference>
<organism evidence="2 3">
    <name type="scientific">Actinorhabdospora filicis</name>
    <dbReference type="NCBI Taxonomy" id="1785913"/>
    <lineage>
        <taxon>Bacteria</taxon>
        <taxon>Bacillati</taxon>
        <taxon>Actinomycetota</taxon>
        <taxon>Actinomycetes</taxon>
        <taxon>Micromonosporales</taxon>
        <taxon>Micromonosporaceae</taxon>
        <taxon>Actinorhabdospora</taxon>
    </lineage>
</organism>
<proteinExistence type="predicted"/>
<evidence type="ECO:0000313" key="2">
    <source>
        <dbReference type="EMBL" id="GLZ77466.1"/>
    </source>
</evidence>
<protein>
    <submittedName>
        <fullName evidence="2">Uncharacterized protein</fullName>
    </submittedName>
</protein>
<evidence type="ECO:0000256" key="1">
    <source>
        <dbReference type="SAM" id="MobiDB-lite"/>
    </source>
</evidence>
<dbReference type="AlphaFoldDB" id="A0A9W6W9F1"/>
<gene>
    <name evidence="2" type="ORF">Afil01_22730</name>
</gene>
<feature type="region of interest" description="Disordered" evidence="1">
    <location>
        <begin position="1"/>
        <end position="110"/>
    </location>
</feature>
<dbReference type="EMBL" id="BSTX01000001">
    <property type="protein sequence ID" value="GLZ77466.1"/>
    <property type="molecule type" value="Genomic_DNA"/>
</dbReference>
<accession>A0A9W6W9F1</accession>
<comment type="caution">
    <text evidence="2">The sequence shown here is derived from an EMBL/GenBank/DDBJ whole genome shotgun (WGS) entry which is preliminary data.</text>
</comment>
<evidence type="ECO:0000313" key="3">
    <source>
        <dbReference type="Proteomes" id="UP001165079"/>
    </source>
</evidence>
<sequence length="110" mass="11335">MPRTETRGATEKPAFPGRAPLIRDPKVRPQWTAEGFRPASQAGNGRDLPAAGTRNPAHAVAGSASPVGEREPIGHLPADGGEPRAVARPNPIPAAGPAVRAEPMVPDIAT</sequence>
<name>A0A9W6W9F1_9ACTN</name>
<feature type="compositionally biased region" description="Basic and acidic residues" evidence="1">
    <location>
        <begin position="1"/>
        <end position="10"/>
    </location>
</feature>
<dbReference type="Proteomes" id="UP001165079">
    <property type="component" value="Unassembled WGS sequence"/>
</dbReference>